<proteinExistence type="predicted"/>
<evidence type="ECO:0000313" key="1">
    <source>
        <dbReference type="EMBL" id="CAL1715833.1"/>
    </source>
</evidence>
<reference evidence="2" key="1">
    <citation type="submission" date="2024-04" db="EMBL/GenBank/DDBJ databases">
        <authorList>
            <person name="Shaw F."/>
            <person name="Minotto A."/>
        </authorList>
    </citation>
    <scope>NUCLEOTIDE SEQUENCE [LARGE SCALE GENOMIC DNA]</scope>
</reference>
<name>A0ABP1E729_9APHY</name>
<dbReference type="EMBL" id="OZ037952">
    <property type="protein sequence ID" value="CAL1715833.1"/>
    <property type="molecule type" value="Genomic_DNA"/>
</dbReference>
<sequence length="734" mass="81703">MRPSFEIYANELFQRGHGHPLWQPPPSVQRGQVLIGDVGFIDEGSWIRLFNAIPGNQAVNTNGVPKGFQPLILEDEHIERLEHFLNPQVLCSNTIREFRVEGHASSTAAPLDVVCGYTCTNTSGALLSIRDTPVSEKVVRCSTIVEYIRQHHASWYQFARQRKYNVDKEEIVIVHGWVKTRSWTAAAFRGEGASLELKISTKQIPHVNLALDVMSSRTISQTPEHRSGRTVGYSEGEMADASEPLPDQCVFLRYHKIKYRLGIFPGMKIAGNAEPRDHFDMHDGPDNGVGEVVSSYDVEIVPGQTKSRTLIDDVLEYLLEHSDADIAVSNDEDVQWLREVYNFGDGARGILQEICPLLEITTSGAAVLTRKPKTITARDDSNISFVDHSSQSVQAQLDSLEERLEAESCPPLDPAFVTAFSAEYNSRTQANTSTDAERTVNIVSSELATPAEDDTDAFSGLFSNTDPSLTSSTTGTMFETPVDYSLLKPWHMGSYSDYAVAPYSPPDSVIGNALGPALPLSLQIPATASQSPAPFLSPISARLPSQLRAQLPSPILARSVLEIARQFPHADLLIPQAVYRPNTQSDRRRYVEEVQLEDAIMFYVSDPDQCGISCRDALDSKFIRLQNRDDQMFTNRGPSVAIRLMWPGYAPWSRQIPTRDFRNPPGPITRAKLAKNVAKTIQRFIDDMADRPMEDEADVRWRVGPGHITIDRLDLVGLQHVSAGSWQAHVRLRM</sequence>
<evidence type="ECO:0000313" key="2">
    <source>
        <dbReference type="Proteomes" id="UP001497453"/>
    </source>
</evidence>
<organism evidence="1 2">
    <name type="scientific">Somion occarium</name>
    <dbReference type="NCBI Taxonomy" id="3059160"/>
    <lineage>
        <taxon>Eukaryota</taxon>
        <taxon>Fungi</taxon>
        <taxon>Dikarya</taxon>
        <taxon>Basidiomycota</taxon>
        <taxon>Agaricomycotina</taxon>
        <taxon>Agaricomycetes</taxon>
        <taxon>Polyporales</taxon>
        <taxon>Cerrenaceae</taxon>
        <taxon>Somion</taxon>
    </lineage>
</organism>
<gene>
    <name evidence="1" type="ORF">GFSPODELE1_LOCUS10447</name>
</gene>
<accession>A0ABP1E729</accession>
<dbReference type="Proteomes" id="UP001497453">
    <property type="component" value="Chromosome 9"/>
</dbReference>
<keyword evidence="2" id="KW-1185">Reference proteome</keyword>
<protein>
    <submittedName>
        <fullName evidence="1">Uncharacterized protein</fullName>
    </submittedName>
</protein>